<organism evidence="2 3">
    <name type="scientific">Brevundimonas intermedia</name>
    <dbReference type="NCBI Taxonomy" id="74315"/>
    <lineage>
        <taxon>Bacteria</taxon>
        <taxon>Pseudomonadati</taxon>
        <taxon>Pseudomonadota</taxon>
        <taxon>Alphaproteobacteria</taxon>
        <taxon>Caulobacterales</taxon>
        <taxon>Caulobacteraceae</taxon>
        <taxon>Brevundimonas</taxon>
    </lineage>
</organism>
<dbReference type="InterPro" id="IPR000073">
    <property type="entry name" value="AB_hydrolase_1"/>
</dbReference>
<dbReference type="Pfam" id="PF12697">
    <property type="entry name" value="Abhydrolase_6"/>
    <property type="match status" value="1"/>
</dbReference>
<reference evidence="2" key="2">
    <citation type="submission" date="2023-01" db="EMBL/GenBank/DDBJ databases">
        <authorList>
            <person name="Sun Q."/>
            <person name="Evtushenko L."/>
        </authorList>
    </citation>
    <scope>NUCLEOTIDE SEQUENCE</scope>
    <source>
        <strain evidence="2">VKM B-1499</strain>
    </source>
</reference>
<dbReference type="SUPFAM" id="SSF53474">
    <property type="entry name" value="alpha/beta-Hydrolases"/>
    <property type="match status" value="1"/>
</dbReference>
<evidence type="ECO:0000313" key="2">
    <source>
        <dbReference type="EMBL" id="GLK48279.1"/>
    </source>
</evidence>
<keyword evidence="2" id="KW-0378">Hydrolase</keyword>
<dbReference type="GO" id="GO:0016787">
    <property type="term" value="F:hydrolase activity"/>
    <property type="evidence" value="ECO:0007669"/>
    <property type="project" value="UniProtKB-KW"/>
</dbReference>
<dbReference type="InterPro" id="IPR029058">
    <property type="entry name" value="AB_hydrolase_fold"/>
</dbReference>
<accession>A0ABQ5T672</accession>
<reference evidence="2" key="1">
    <citation type="journal article" date="2014" name="Int. J. Syst. Evol. Microbiol.">
        <title>Complete genome of a new Firmicutes species belonging to the dominant human colonic microbiota ('Ruminococcus bicirculans') reveals two chromosomes and a selective capacity to utilize plant glucans.</title>
        <authorList>
            <consortium name="NISC Comparative Sequencing Program"/>
            <person name="Wegmann U."/>
            <person name="Louis P."/>
            <person name="Goesmann A."/>
            <person name="Henrissat B."/>
            <person name="Duncan S.H."/>
            <person name="Flint H.J."/>
        </authorList>
    </citation>
    <scope>NUCLEOTIDE SEQUENCE</scope>
    <source>
        <strain evidence="2">VKM B-1499</strain>
    </source>
</reference>
<protein>
    <submittedName>
        <fullName evidence="2">Alpha/beta hydrolase</fullName>
    </submittedName>
</protein>
<name>A0ABQ5T672_9CAUL</name>
<evidence type="ECO:0000259" key="1">
    <source>
        <dbReference type="Pfam" id="PF12697"/>
    </source>
</evidence>
<keyword evidence="3" id="KW-1185">Reference proteome</keyword>
<proteinExistence type="predicted"/>
<feature type="domain" description="AB hydrolase-1" evidence="1">
    <location>
        <begin position="6"/>
        <end position="241"/>
    </location>
</feature>
<comment type="caution">
    <text evidence="2">The sequence shown here is derived from an EMBL/GenBank/DDBJ whole genome shotgun (WGS) entry which is preliminary data.</text>
</comment>
<dbReference type="EMBL" id="BSFD01000002">
    <property type="protein sequence ID" value="GLK48279.1"/>
    <property type="molecule type" value="Genomic_DNA"/>
</dbReference>
<dbReference type="RefSeq" id="WP_271164510.1">
    <property type="nucleotide sequence ID" value="NZ_BSFD01000002.1"/>
</dbReference>
<gene>
    <name evidence="2" type="ORF">GCM10017620_12520</name>
</gene>
<dbReference type="Proteomes" id="UP001143509">
    <property type="component" value="Unassembled WGS sequence"/>
</dbReference>
<evidence type="ECO:0000313" key="3">
    <source>
        <dbReference type="Proteomes" id="UP001143509"/>
    </source>
</evidence>
<dbReference type="Gene3D" id="3.40.50.1820">
    <property type="entry name" value="alpha/beta hydrolase"/>
    <property type="match status" value="1"/>
</dbReference>
<sequence>MSADPVVFVHGLWVTAASWSPFAEPWRQAGYQVHTPEWPVIDQLSVAQLRGDPPDALGSLSIKAVVDRMEAHIRMLDRPPLLVGHSFGGLFVQLLLDRGLGRAGIALNPAPISGVVPGWLTLSAAAPAILRPAGWRRPYALSRRLWAERYANAAPPALQAETWDRYVVPTSGRIIHQAAFWRGTRIDPRRRRQPLLITAGDRDRLVTPYLSRAAYRIQRRSAAPTDFLDFPGRSHLLIAEPGWETVAQACIAWDASHRSRLSDIGFINAPEGDFL</sequence>